<dbReference type="SUPFAM" id="SSF143120">
    <property type="entry name" value="YefM-like"/>
    <property type="match status" value="1"/>
</dbReference>
<accession>A0A3B0WG01</accession>
<gene>
    <name evidence="2" type="ORF">MNBD_GAMMA01-1038</name>
</gene>
<sequence>MQVTATELKNRLGQYLEVAQVEVVEVKKSGRLSTVMLSKKRYDSLLEYEDMIWNLRAAKAEKEGFISAEKTLEILGQHK</sequence>
<protein>
    <recommendedName>
        <fullName evidence="3">Antitoxin</fullName>
    </recommendedName>
</protein>
<dbReference type="EMBL" id="UOEW01000366">
    <property type="protein sequence ID" value="VAW42534.1"/>
    <property type="molecule type" value="Genomic_DNA"/>
</dbReference>
<evidence type="ECO:0000256" key="1">
    <source>
        <dbReference type="ARBA" id="ARBA00009981"/>
    </source>
</evidence>
<comment type="similarity">
    <text evidence="1">Belongs to the phD/YefM antitoxin family.</text>
</comment>
<dbReference type="InterPro" id="IPR036165">
    <property type="entry name" value="YefM-like_sf"/>
</dbReference>
<reference evidence="2" key="1">
    <citation type="submission" date="2018-06" db="EMBL/GenBank/DDBJ databases">
        <authorList>
            <person name="Zhirakovskaya E."/>
        </authorList>
    </citation>
    <scope>NUCLEOTIDE SEQUENCE</scope>
</reference>
<dbReference type="AlphaFoldDB" id="A0A3B0WG01"/>
<dbReference type="Gene3D" id="3.40.1620.10">
    <property type="entry name" value="YefM-like domain"/>
    <property type="match status" value="1"/>
</dbReference>
<name>A0A3B0WG01_9ZZZZ</name>
<evidence type="ECO:0000313" key="2">
    <source>
        <dbReference type="EMBL" id="VAW42534.1"/>
    </source>
</evidence>
<proteinExistence type="inferred from homology"/>
<organism evidence="2">
    <name type="scientific">hydrothermal vent metagenome</name>
    <dbReference type="NCBI Taxonomy" id="652676"/>
    <lineage>
        <taxon>unclassified sequences</taxon>
        <taxon>metagenomes</taxon>
        <taxon>ecological metagenomes</taxon>
    </lineage>
</organism>
<evidence type="ECO:0008006" key="3">
    <source>
        <dbReference type="Google" id="ProtNLM"/>
    </source>
</evidence>
<dbReference type="NCBIfam" id="TIGR01552">
    <property type="entry name" value="phd_fam"/>
    <property type="match status" value="1"/>
</dbReference>